<dbReference type="Proteomes" id="UP000654913">
    <property type="component" value="Chromosome 2"/>
</dbReference>
<reference evidence="1" key="1">
    <citation type="submission" date="2021-01" db="EMBL/GenBank/DDBJ databases">
        <authorList>
            <consortium name="Aspergillus puulaauensis MK2 genome sequencing consortium"/>
            <person name="Kazuki M."/>
            <person name="Futagami T."/>
        </authorList>
    </citation>
    <scope>NUCLEOTIDE SEQUENCE</scope>
    <source>
        <strain evidence="1">MK2</strain>
    </source>
</reference>
<sequence length="586" mass="68141">MSKPLQQKQHFIPWFLLKRFAPADQPPARPAASQTRARRRDLLLNKVDLESSILTQRPVSTEFTLVDMYRDPGFDENPYHLEDKLSTLEREASEIINRVVTTFARSPVLELKRPEVDTLRKFLFLMKYRNRGMFERYNHDDAQHYDADDRPRMLQYMAERGFTKPRDVWFHNLNHMLGLEMDTERTWRHTLRAQIYPDDASMFELHLLHSYMSFCQPQNAEEEFLLTENAFCIFEGPSTEHNEVISGKTETSSVVYTEYHNFAPISPRLLIVLRSAVLPIPGDNGKYAEIRSQIAAVLRSHHLEPDEAGSILEDLPVRPCKTDYDQGVIDSPASFRKNDRFLFLCFKLSSAHMTTINNIFLEQAYSTSSIIYHSPVALRAAVENYFKDSDPCLKHVVDIPGDRRRSYFGTLEKILRDLGGSARCKIHPFELSKARIQVHMAMNVGFLVGVRLMERQKPAGSLPQAYTLLKDGATWKTFWDDVDQASRLMMLRTKLDAALKRSGLSDREKSAFRVQRNTFFTSFPVERLWLYFKIMRNMGRCDIDDIETRTPELELEGVEDMFAEVISRFPQMKGDIVRRMYFESQS</sequence>
<dbReference type="OrthoDB" id="5340163at2759"/>
<dbReference type="AlphaFoldDB" id="A0A7R7XGL4"/>
<evidence type="ECO:0008006" key="3">
    <source>
        <dbReference type="Google" id="ProtNLM"/>
    </source>
</evidence>
<dbReference type="Pfam" id="PF14022">
    <property type="entry name" value="DUF4238"/>
    <property type="match status" value="1"/>
</dbReference>
<dbReference type="GeneID" id="64970838"/>
<proteinExistence type="predicted"/>
<gene>
    <name evidence="1" type="ORF">APUU_21265S</name>
</gene>
<reference evidence="1" key="2">
    <citation type="submission" date="2021-02" db="EMBL/GenBank/DDBJ databases">
        <title>Aspergillus puulaauensis MK2 genome sequence.</title>
        <authorList>
            <person name="Futagami T."/>
            <person name="Mori K."/>
            <person name="Kadooka C."/>
            <person name="Tanaka T."/>
        </authorList>
    </citation>
    <scope>NUCLEOTIDE SEQUENCE</scope>
    <source>
        <strain evidence="1">MK2</strain>
    </source>
</reference>
<keyword evidence="2" id="KW-1185">Reference proteome</keyword>
<organism evidence="1 2">
    <name type="scientific">Aspergillus puulaauensis</name>
    <dbReference type="NCBI Taxonomy" id="1220207"/>
    <lineage>
        <taxon>Eukaryota</taxon>
        <taxon>Fungi</taxon>
        <taxon>Dikarya</taxon>
        <taxon>Ascomycota</taxon>
        <taxon>Pezizomycotina</taxon>
        <taxon>Eurotiomycetes</taxon>
        <taxon>Eurotiomycetidae</taxon>
        <taxon>Eurotiales</taxon>
        <taxon>Aspergillaceae</taxon>
        <taxon>Aspergillus</taxon>
    </lineage>
</organism>
<dbReference type="RefSeq" id="XP_041553027.1">
    <property type="nucleotide sequence ID" value="XM_041699998.1"/>
</dbReference>
<evidence type="ECO:0000313" key="1">
    <source>
        <dbReference type="EMBL" id="BCS20833.1"/>
    </source>
</evidence>
<dbReference type="InterPro" id="IPR025332">
    <property type="entry name" value="DUF4238"/>
</dbReference>
<evidence type="ECO:0000313" key="2">
    <source>
        <dbReference type="Proteomes" id="UP000654913"/>
    </source>
</evidence>
<accession>A0A7R7XGL4</accession>
<protein>
    <recommendedName>
        <fullName evidence="3">DUF4238 domain-containing protein</fullName>
    </recommendedName>
</protein>
<dbReference type="KEGG" id="apuu:APUU_21265S"/>
<dbReference type="EMBL" id="AP024444">
    <property type="protein sequence ID" value="BCS20833.1"/>
    <property type="molecule type" value="Genomic_DNA"/>
</dbReference>
<name>A0A7R7XGL4_9EURO</name>